<keyword evidence="4 6" id="KW-1133">Transmembrane helix</keyword>
<dbReference type="RefSeq" id="WP_198927832.1">
    <property type="nucleotide sequence ID" value="NZ_MPSB01000005.1"/>
</dbReference>
<dbReference type="GO" id="GO:0055085">
    <property type="term" value="P:transmembrane transport"/>
    <property type="evidence" value="ECO:0007669"/>
    <property type="project" value="InterPro"/>
</dbReference>
<dbReference type="PANTHER" id="PTHR33529:SF6">
    <property type="entry name" value="YJGP_YJGQ FAMILY PERMEASE"/>
    <property type="match status" value="1"/>
</dbReference>
<evidence type="ECO:0000256" key="5">
    <source>
        <dbReference type="ARBA" id="ARBA00023136"/>
    </source>
</evidence>
<evidence type="ECO:0000256" key="6">
    <source>
        <dbReference type="SAM" id="Phobius"/>
    </source>
</evidence>
<gene>
    <name evidence="7" type="ORF">SPHI_14760</name>
</gene>
<dbReference type="Pfam" id="PF03739">
    <property type="entry name" value="LptF_LptG"/>
    <property type="match status" value="1"/>
</dbReference>
<dbReference type="EMBL" id="MPSB01000005">
    <property type="protein sequence ID" value="ONF96247.1"/>
    <property type="molecule type" value="Genomic_DNA"/>
</dbReference>
<organism evidence="7 8">
    <name type="scientific">Sphingomonas jeddahensis</name>
    <dbReference type="NCBI Taxonomy" id="1915074"/>
    <lineage>
        <taxon>Bacteria</taxon>
        <taxon>Pseudomonadati</taxon>
        <taxon>Pseudomonadota</taxon>
        <taxon>Alphaproteobacteria</taxon>
        <taxon>Sphingomonadales</taxon>
        <taxon>Sphingomonadaceae</taxon>
        <taxon>Sphingomonas</taxon>
    </lineage>
</organism>
<comment type="subcellular location">
    <subcellularLocation>
        <location evidence="1">Cell membrane</location>
        <topology evidence="1">Multi-pass membrane protein</topology>
    </subcellularLocation>
</comment>
<dbReference type="GO" id="GO:0015920">
    <property type="term" value="P:lipopolysaccharide transport"/>
    <property type="evidence" value="ECO:0007669"/>
    <property type="project" value="TreeGrafter"/>
</dbReference>
<accession>A0A1V2EUS6</accession>
<dbReference type="NCBIfam" id="TIGR04407">
    <property type="entry name" value="LptF_YjgP"/>
    <property type="match status" value="1"/>
</dbReference>
<dbReference type="STRING" id="1915074.SPHI_14760"/>
<keyword evidence="3 6" id="KW-0812">Transmembrane</keyword>
<keyword evidence="2" id="KW-1003">Cell membrane</keyword>
<feature type="transmembrane region" description="Helical" evidence="6">
    <location>
        <begin position="278"/>
        <end position="298"/>
    </location>
</feature>
<name>A0A1V2EUS6_9SPHN</name>
<protein>
    <submittedName>
        <fullName evidence="7">Putative permease YjgP/YjgQ family protein</fullName>
    </submittedName>
</protein>
<feature type="transmembrane region" description="Helical" evidence="6">
    <location>
        <begin position="102"/>
        <end position="121"/>
    </location>
</feature>
<feature type="transmembrane region" description="Helical" evidence="6">
    <location>
        <begin position="60"/>
        <end position="81"/>
    </location>
</feature>
<feature type="transmembrane region" description="Helical" evidence="6">
    <location>
        <begin position="305"/>
        <end position="321"/>
    </location>
</feature>
<dbReference type="GO" id="GO:0043190">
    <property type="term" value="C:ATP-binding cassette (ABC) transporter complex"/>
    <property type="evidence" value="ECO:0007669"/>
    <property type="project" value="InterPro"/>
</dbReference>
<feature type="transmembrane region" description="Helical" evidence="6">
    <location>
        <begin position="341"/>
        <end position="361"/>
    </location>
</feature>
<evidence type="ECO:0000256" key="3">
    <source>
        <dbReference type="ARBA" id="ARBA00022692"/>
    </source>
</evidence>
<keyword evidence="8" id="KW-1185">Reference proteome</keyword>
<proteinExistence type="predicted"/>
<feature type="transmembrane region" description="Helical" evidence="6">
    <location>
        <begin position="7"/>
        <end position="29"/>
    </location>
</feature>
<evidence type="ECO:0000256" key="4">
    <source>
        <dbReference type="ARBA" id="ARBA00022989"/>
    </source>
</evidence>
<keyword evidence="5 6" id="KW-0472">Membrane</keyword>
<dbReference type="InterPro" id="IPR005495">
    <property type="entry name" value="LptG/LptF_permease"/>
</dbReference>
<comment type="caution">
    <text evidence="7">The sequence shown here is derived from an EMBL/GenBank/DDBJ whole genome shotgun (WGS) entry which is preliminary data.</text>
</comment>
<evidence type="ECO:0000256" key="2">
    <source>
        <dbReference type="ARBA" id="ARBA00022475"/>
    </source>
</evidence>
<dbReference type="AlphaFoldDB" id="A0A1V2EUS6"/>
<reference evidence="7 8" key="1">
    <citation type="submission" date="2016-11" db="EMBL/GenBank/DDBJ databases">
        <title>Genome sequence of Sphingomonas jeddahensis G39.</title>
        <authorList>
            <person name="Poehlein A."/>
            <person name="Wuebbeler J.H."/>
            <person name="Steinbuechel A."/>
            <person name="Daniel R."/>
        </authorList>
    </citation>
    <scope>NUCLEOTIDE SEQUENCE [LARGE SCALE GENOMIC DNA]</scope>
    <source>
        <strain evidence="7 8">G39</strain>
    </source>
</reference>
<evidence type="ECO:0000313" key="8">
    <source>
        <dbReference type="Proteomes" id="UP000188729"/>
    </source>
</evidence>
<evidence type="ECO:0000256" key="1">
    <source>
        <dbReference type="ARBA" id="ARBA00004651"/>
    </source>
</evidence>
<evidence type="ECO:0000313" key="7">
    <source>
        <dbReference type="EMBL" id="ONF96247.1"/>
    </source>
</evidence>
<sequence>MKSIDRYMARLIALPLFSTLVISAMLLVLDRMLRLFDFVATEGGPVSVVWQLLANLLPEYLGLGIPIGLMLGILLAFRRLATSSELDVMRGVGMSYGRLLRVPYMYAIGLALINLAIVGFIQPRARYAYEGLRFELRTGALGASIKVGEFTHLGDRMTLRIERSRDKGRELSGIFVRAQTPAGDWIGVTAQRGQFFATDDPNTIIFRLTNGTLIHNRANFPTPRVLTFSVHDLPIDLPRFEQFRARGGRNLEYTIPELARIGATSNNAELRQASQSELYFRLAEVAMMFLLPLLAVALGVPPKRSTSALGVFLSIVFVVAYHKVNQYAASIGELGRVDPFIALWGPFAIFAALIIWMYYMLAYVPGGQPIGALERGAGKALKAITRRLPGRSAREARA</sequence>
<dbReference type="InterPro" id="IPR030922">
    <property type="entry name" value="LptF"/>
</dbReference>
<dbReference type="PANTHER" id="PTHR33529">
    <property type="entry name" value="SLR0882 PROTEIN-RELATED"/>
    <property type="match status" value="1"/>
</dbReference>
<dbReference type="Proteomes" id="UP000188729">
    <property type="component" value="Unassembled WGS sequence"/>
</dbReference>